<keyword evidence="8" id="KW-1133">Transmembrane helix</keyword>
<keyword evidence="3" id="KW-0479">Metal-binding</keyword>
<dbReference type="Proteomes" id="UP001063698">
    <property type="component" value="Chromosome"/>
</dbReference>
<keyword evidence="5" id="KW-0249">Electron transport</keyword>
<dbReference type="EMBL" id="CP006868">
    <property type="protein sequence ID" value="UXD21178.1"/>
    <property type="molecule type" value="Genomic_DNA"/>
</dbReference>
<keyword evidence="8" id="KW-0472">Membrane</keyword>
<dbReference type="CDD" id="cd16373">
    <property type="entry name" value="DMSOR_beta_like"/>
    <property type="match status" value="1"/>
</dbReference>
<dbReference type="Pfam" id="PF13237">
    <property type="entry name" value="Fer4_10"/>
    <property type="match status" value="1"/>
</dbReference>
<sequence length="334" mass="37785">MPEGKVSTNSEKKRSEARRDFIKALIALGLVTVISPQVIAELEKKPEGLTDDDWYEPFDITDDPKRQQQYEESAKLQLGYSLVIEENGRKLVANPLLPKKPITYMVKYEKDRFRLPPPGAKDLFARCIRCGLCASACASMGYHAIRLGDFKDGYVMLGVPIVDNQIEYPCTLCMECTKVCPTGALEEIPQREVKMGIALIDPDLCWAWNTGECYSCAKACPFGTEVFAFRFNEWGAHTRVLPDKCNGCGMCVQACPVVGSAIHVLPPEEYERRVKNFKNTGMSYEEYIKLIWKTEDSMYTDPMASLKLTWRVNVNVDYIVNKRGLIESKVKKSM</sequence>
<dbReference type="SUPFAM" id="SSF54862">
    <property type="entry name" value="4Fe-4S ferredoxins"/>
    <property type="match status" value="1"/>
</dbReference>
<feature type="domain" description="4Fe-4S ferredoxin-type" evidence="9">
    <location>
        <begin position="158"/>
        <end position="190"/>
    </location>
</feature>
<dbReference type="InterPro" id="IPR050572">
    <property type="entry name" value="Fe-S_Ferredoxin"/>
</dbReference>
<dbReference type="GO" id="GO:0051539">
    <property type="term" value="F:4 iron, 4 sulfur cluster binding"/>
    <property type="evidence" value="ECO:0007669"/>
    <property type="project" value="UniProtKB-KW"/>
</dbReference>
<accession>A0A977K9Y8</accession>
<feature type="domain" description="4Fe-4S ferredoxin-type" evidence="9">
    <location>
        <begin position="116"/>
        <end position="150"/>
    </location>
</feature>
<dbReference type="InterPro" id="IPR017896">
    <property type="entry name" value="4Fe4S_Fe-S-bd"/>
</dbReference>
<dbReference type="Pfam" id="PF12838">
    <property type="entry name" value="Fer4_7"/>
    <property type="match status" value="1"/>
</dbReference>
<feature type="domain" description="4Fe-4S ferredoxin-type" evidence="9">
    <location>
        <begin position="236"/>
        <end position="267"/>
    </location>
</feature>
<proteinExistence type="predicted"/>
<keyword evidence="8" id="KW-0812">Transmembrane</keyword>
<evidence type="ECO:0000313" key="11">
    <source>
        <dbReference type="Proteomes" id="UP001063698"/>
    </source>
</evidence>
<evidence type="ECO:0000256" key="4">
    <source>
        <dbReference type="ARBA" id="ARBA00022737"/>
    </source>
</evidence>
<dbReference type="InterPro" id="IPR017900">
    <property type="entry name" value="4Fe4S_Fe_S_CS"/>
</dbReference>
<gene>
    <name evidence="10" type="ORF">IPA_00895</name>
</gene>
<evidence type="ECO:0000256" key="5">
    <source>
        <dbReference type="ARBA" id="ARBA00022982"/>
    </source>
</evidence>
<evidence type="ECO:0000256" key="8">
    <source>
        <dbReference type="SAM" id="Phobius"/>
    </source>
</evidence>
<protein>
    <submittedName>
        <fullName evidence="10">Nitrate reductase</fullName>
    </submittedName>
</protein>
<dbReference type="AlphaFoldDB" id="A0A977K9Y8"/>
<evidence type="ECO:0000313" key="10">
    <source>
        <dbReference type="EMBL" id="UXD21178.1"/>
    </source>
</evidence>
<evidence type="ECO:0000259" key="9">
    <source>
        <dbReference type="PROSITE" id="PS51379"/>
    </source>
</evidence>
<evidence type="ECO:0000256" key="3">
    <source>
        <dbReference type="ARBA" id="ARBA00022723"/>
    </source>
</evidence>
<dbReference type="PROSITE" id="PS00198">
    <property type="entry name" value="4FE4S_FER_1"/>
    <property type="match status" value="1"/>
</dbReference>
<keyword evidence="1" id="KW-0813">Transport</keyword>
<name>A0A977K9Y8_9CREN</name>
<reference evidence="10" key="1">
    <citation type="submission" date="2013-11" db="EMBL/GenBank/DDBJ databases">
        <title>Comparative genomics of Ignicoccus.</title>
        <authorList>
            <person name="Podar M."/>
        </authorList>
    </citation>
    <scope>NUCLEOTIDE SEQUENCE</scope>
    <source>
        <strain evidence="10">DSM 13166</strain>
    </source>
</reference>
<evidence type="ECO:0000256" key="2">
    <source>
        <dbReference type="ARBA" id="ARBA00022485"/>
    </source>
</evidence>
<keyword evidence="6" id="KW-0408">Iron</keyword>
<dbReference type="PROSITE" id="PS51379">
    <property type="entry name" value="4FE4S_FER_2"/>
    <property type="match status" value="3"/>
</dbReference>
<keyword evidence="4" id="KW-0677">Repeat</keyword>
<keyword evidence="11" id="KW-1185">Reference proteome</keyword>
<organism evidence="10 11">
    <name type="scientific">Ignicoccus pacificus DSM 13166</name>
    <dbReference type="NCBI Taxonomy" id="940294"/>
    <lineage>
        <taxon>Archaea</taxon>
        <taxon>Thermoproteota</taxon>
        <taxon>Thermoprotei</taxon>
        <taxon>Desulfurococcales</taxon>
        <taxon>Desulfurococcaceae</taxon>
        <taxon>Ignicoccus</taxon>
    </lineage>
</organism>
<dbReference type="GO" id="GO:0046872">
    <property type="term" value="F:metal ion binding"/>
    <property type="evidence" value="ECO:0007669"/>
    <property type="project" value="UniProtKB-KW"/>
</dbReference>
<evidence type="ECO:0000256" key="7">
    <source>
        <dbReference type="ARBA" id="ARBA00023014"/>
    </source>
</evidence>
<dbReference type="PANTHER" id="PTHR43687">
    <property type="entry name" value="ADENYLYLSULFATE REDUCTASE, BETA SUBUNIT"/>
    <property type="match status" value="1"/>
</dbReference>
<keyword evidence="2" id="KW-0004">4Fe-4S</keyword>
<dbReference type="Gene3D" id="3.30.70.20">
    <property type="match status" value="2"/>
</dbReference>
<dbReference type="KEGG" id="ipc:IPA_00895"/>
<feature type="transmembrane region" description="Helical" evidence="8">
    <location>
        <begin position="21"/>
        <end position="39"/>
    </location>
</feature>
<evidence type="ECO:0000256" key="1">
    <source>
        <dbReference type="ARBA" id="ARBA00022448"/>
    </source>
</evidence>
<evidence type="ECO:0000256" key="6">
    <source>
        <dbReference type="ARBA" id="ARBA00023004"/>
    </source>
</evidence>
<dbReference type="GO" id="GO:0016491">
    <property type="term" value="F:oxidoreductase activity"/>
    <property type="evidence" value="ECO:0007669"/>
    <property type="project" value="UniProtKB-ARBA"/>
</dbReference>
<dbReference type="PANTHER" id="PTHR43687:SF6">
    <property type="entry name" value="L-ASPARTATE SEMIALDEHYDE SULFURTRANSFERASE IRON-SULFUR SUBUNIT"/>
    <property type="match status" value="1"/>
</dbReference>
<keyword evidence="7" id="KW-0411">Iron-sulfur</keyword>